<evidence type="ECO:0000313" key="2">
    <source>
        <dbReference type="Proteomes" id="UP000537326"/>
    </source>
</evidence>
<name>A0A7Y9YAY8_9ACTN</name>
<dbReference type="AlphaFoldDB" id="A0A7Y9YAY8"/>
<dbReference type="Proteomes" id="UP000537326">
    <property type="component" value="Unassembled WGS sequence"/>
</dbReference>
<protein>
    <submittedName>
        <fullName evidence="1">Uncharacterized protein</fullName>
    </submittedName>
</protein>
<reference evidence="1 2" key="1">
    <citation type="submission" date="2020-07" db="EMBL/GenBank/DDBJ databases">
        <title>Sequencing the genomes of 1000 actinobacteria strains.</title>
        <authorList>
            <person name="Klenk H.-P."/>
        </authorList>
    </citation>
    <scope>NUCLEOTIDE SEQUENCE [LARGE SCALE GENOMIC DNA]</scope>
    <source>
        <strain evidence="1 2">DSM 18248</strain>
    </source>
</reference>
<organism evidence="1 2">
    <name type="scientific">Nocardioides marinus</name>
    <dbReference type="NCBI Taxonomy" id="374514"/>
    <lineage>
        <taxon>Bacteria</taxon>
        <taxon>Bacillati</taxon>
        <taxon>Actinomycetota</taxon>
        <taxon>Actinomycetes</taxon>
        <taxon>Propionibacteriales</taxon>
        <taxon>Nocardioidaceae</taxon>
        <taxon>Nocardioides</taxon>
    </lineage>
</organism>
<dbReference type="RefSeq" id="WP_179529946.1">
    <property type="nucleotide sequence ID" value="NZ_BAAAPP010000002.1"/>
</dbReference>
<gene>
    <name evidence="1" type="ORF">BKA05_000408</name>
</gene>
<keyword evidence="2" id="KW-1185">Reference proteome</keyword>
<sequence>MARGVAAALRQHLADDGWVGTDDGGSAYQVHRDEVTMHVVTVEQARTAWVRSRSIDRALRTLLSGMRDPEERHALALASRDLPTVLTVPGRVWMMLGVRVYAVEPDGSVHQQVIT</sequence>
<dbReference type="EMBL" id="JACBZI010000001">
    <property type="protein sequence ID" value="NYI08893.1"/>
    <property type="molecule type" value="Genomic_DNA"/>
</dbReference>
<proteinExistence type="predicted"/>
<evidence type="ECO:0000313" key="1">
    <source>
        <dbReference type="EMBL" id="NYI08893.1"/>
    </source>
</evidence>
<accession>A0A7Y9YAY8</accession>
<comment type="caution">
    <text evidence="1">The sequence shown here is derived from an EMBL/GenBank/DDBJ whole genome shotgun (WGS) entry which is preliminary data.</text>
</comment>